<dbReference type="Proteomes" id="UP001500840">
    <property type="component" value="Unassembled WGS sequence"/>
</dbReference>
<dbReference type="Pfam" id="PF03740">
    <property type="entry name" value="PdxJ"/>
    <property type="match status" value="1"/>
</dbReference>
<feature type="binding site" evidence="4">
    <location>
        <position position="207"/>
    </location>
    <ligand>
        <name>3-amino-2-oxopropyl phosphate</name>
        <dbReference type="ChEBI" id="CHEBI:57279"/>
    </ligand>
</feature>
<reference evidence="7" key="1">
    <citation type="journal article" date="2019" name="Int. J. Syst. Evol. Microbiol.">
        <title>The Global Catalogue of Microorganisms (GCM) 10K type strain sequencing project: providing services to taxonomists for standard genome sequencing and annotation.</title>
        <authorList>
            <consortium name="The Broad Institute Genomics Platform"/>
            <consortium name="The Broad Institute Genome Sequencing Center for Infectious Disease"/>
            <person name="Wu L."/>
            <person name="Ma J."/>
        </authorList>
    </citation>
    <scope>NUCLEOTIDE SEQUENCE [LARGE SCALE GENOMIC DNA]</scope>
    <source>
        <strain evidence="7">JCM 17759</strain>
    </source>
</reference>
<feature type="binding site" evidence="4">
    <location>
        <position position="23"/>
    </location>
    <ligand>
        <name>3-amino-2-oxopropyl phosphate</name>
        <dbReference type="ChEBI" id="CHEBI:57279"/>
    </ligand>
</feature>
<dbReference type="Gene3D" id="3.20.20.70">
    <property type="entry name" value="Aldolase class I"/>
    <property type="match status" value="1"/>
</dbReference>
<evidence type="ECO:0000256" key="1">
    <source>
        <dbReference type="ARBA" id="ARBA00022490"/>
    </source>
</evidence>
<feature type="binding site" evidence="4">
    <location>
        <position position="116"/>
    </location>
    <ligand>
        <name>1-deoxy-D-xylulose 5-phosphate</name>
        <dbReference type="ChEBI" id="CHEBI:57792"/>
    </ligand>
</feature>
<feature type="active site" description="Proton acceptor" evidence="4">
    <location>
        <position position="86"/>
    </location>
</feature>
<keyword evidence="7" id="KW-1185">Reference proteome</keyword>
<evidence type="ECO:0000256" key="4">
    <source>
        <dbReference type="HAMAP-Rule" id="MF_00279"/>
    </source>
</evidence>
<comment type="pathway">
    <text evidence="4">Cofactor biosynthesis; pyridoxine 5'-phosphate biosynthesis; pyridoxine 5'-phosphate from D-erythrose 4-phosphate: step 5/5.</text>
</comment>
<comment type="catalytic activity">
    <reaction evidence="4">
        <text>3-amino-2-oxopropyl phosphate + 1-deoxy-D-xylulose 5-phosphate = pyridoxine 5'-phosphate + phosphate + 2 H2O + H(+)</text>
        <dbReference type="Rhea" id="RHEA:15265"/>
        <dbReference type="ChEBI" id="CHEBI:15377"/>
        <dbReference type="ChEBI" id="CHEBI:15378"/>
        <dbReference type="ChEBI" id="CHEBI:43474"/>
        <dbReference type="ChEBI" id="CHEBI:57279"/>
        <dbReference type="ChEBI" id="CHEBI:57792"/>
        <dbReference type="ChEBI" id="CHEBI:58589"/>
        <dbReference type="EC" id="2.6.99.2"/>
    </reaction>
</comment>
<dbReference type="EMBL" id="BAABGA010000090">
    <property type="protein sequence ID" value="GAA4467628.1"/>
    <property type="molecule type" value="Genomic_DNA"/>
</dbReference>
<keyword evidence="2 4" id="KW-0808">Transferase</keyword>
<keyword evidence="1 4" id="KW-0963">Cytoplasm</keyword>
<dbReference type="CDD" id="cd00003">
    <property type="entry name" value="PNPsynthase"/>
    <property type="match status" value="1"/>
</dbReference>
<feature type="site" description="Transition state stabilizer" evidence="4">
    <location>
        <position position="167"/>
    </location>
</feature>
<accession>A0ABP8NLQ1</accession>
<dbReference type="InterPro" id="IPR036130">
    <property type="entry name" value="Pyridoxine-5'_phos_synth"/>
</dbReference>
<dbReference type="InterPro" id="IPR004569">
    <property type="entry name" value="PyrdxlP_synth_PdxJ"/>
</dbReference>
<sequence length="255" mass="27768">MPLATVSIPPFCYTPNMIELGVNIDHVATVRQARRTYEPDPVIAAALAEQGGADGITFHLREDRRHIQERDVEVLMQTVTVKTNLEIACTDEVVAIACRVKPTWALLVPESREEVTTEGGLNVVGDKGRIRDAIEKLKGEGILTSLFIDPDLEQVQASADLGVDAVELHTGPYALARGAAQTQELRRLIASGERTSELGMRLHAGHGLNYANVRPVAAIPNMIELNIGHSIISRAVMVGMRDAVAEMRRILDLVA</sequence>
<comment type="similarity">
    <text evidence="4">Belongs to the PNP synthase family.</text>
</comment>
<proteinExistence type="inferred from homology"/>
<dbReference type="EC" id="2.6.99.2" evidence="4 5"/>
<dbReference type="NCBIfam" id="NF003625">
    <property type="entry name" value="PRK05265.1-3"/>
    <property type="match status" value="1"/>
</dbReference>
<dbReference type="SUPFAM" id="SSF63892">
    <property type="entry name" value="Pyridoxine 5'-phosphate synthase"/>
    <property type="match status" value="1"/>
</dbReference>
<dbReference type="InterPro" id="IPR013785">
    <property type="entry name" value="Aldolase_TIM"/>
</dbReference>
<evidence type="ECO:0000313" key="6">
    <source>
        <dbReference type="EMBL" id="GAA4467628.1"/>
    </source>
</evidence>
<feature type="binding site" evidence="4">
    <location>
        <begin position="25"/>
        <end position="26"/>
    </location>
    <ligand>
        <name>1-deoxy-D-xylulose 5-phosphate</name>
        <dbReference type="ChEBI" id="CHEBI:57792"/>
    </ligand>
</feature>
<comment type="subcellular location">
    <subcellularLocation>
        <location evidence="4">Cytoplasm</location>
    </subcellularLocation>
</comment>
<comment type="function">
    <text evidence="4">Catalyzes the complicated ring closure reaction between the two acyclic compounds 1-deoxy-D-xylulose-5-phosphate (DXP) and 3-amino-2-oxopropyl phosphate (1-amino-acetone-3-phosphate or AAP) to form pyridoxine 5'-phosphate (PNP) and inorganic phosphate.</text>
</comment>
<evidence type="ECO:0000256" key="2">
    <source>
        <dbReference type="ARBA" id="ARBA00022679"/>
    </source>
</evidence>
<comment type="caution">
    <text evidence="6">The sequence shown here is derived from an EMBL/GenBank/DDBJ whole genome shotgun (WGS) entry which is preliminary data.</text>
</comment>
<evidence type="ECO:0000256" key="5">
    <source>
        <dbReference type="NCBIfam" id="TIGR00559"/>
    </source>
</evidence>
<protein>
    <recommendedName>
        <fullName evidence="4 5">Pyridoxine 5'-phosphate synthase</fullName>
        <shortName evidence="4">PNP synthase</shortName>
        <ecNumber evidence="4 5">2.6.99.2</ecNumber>
    </recommendedName>
</protein>
<name>A0ABP8NLQ1_9BACT</name>
<gene>
    <name evidence="4" type="primary">pdxJ</name>
    <name evidence="6" type="ORF">GCM10023156_57760</name>
</gene>
<feature type="active site" description="Proton acceptor" evidence="4">
    <location>
        <position position="59"/>
    </location>
</feature>
<feature type="binding site" evidence="4">
    <location>
        <position position="66"/>
    </location>
    <ligand>
        <name>1-deoxy-D-xylulose 5-phosphate</name>
        <dbReference type="ChEBI" id="CHEBI:57792"/>
    </ligand>
</feature>
<feature type="active site" description="Proton donor" evidence="4">
    <location>
        <position position="206"/>
    </location>
</feature>
<feature type="binding site" evidence="4">
    <location>
        <begin position="228"/>
        <end position="229"/>
    </location>
    <ligand>
        <name>3-amino-2-oxopropyl phosphate</name>
        <dbReference type="ChEBI" id="CHEBI:57279"/>
    </ligand>
</feature>
<feature type="binding site" evidence="4">
    <location>
        <position position="34"/>
    </location>
    <ligand>
        <name>3-amino-2-oxopropyl phosphate</name>
        <dbReference type="ChEBI" id="CHEBI:57279"/>
    </ligand>
</feature>
<dbReference type="NCBIfam" id="TIGR00559">
    <property type="entry name" value="pdxJ"/>
    <property type="match status" value="1"/>
</dbReference>
<comment type="subunit">
    <text evidence="4">Homooctamer; tetramer of dimers.</text>
</comment>
<dbReference type="HAMAP" id="MF_00279">
    <property type="entry name" value="PdxJ"/>
    <property type="match status" value="1"/>
</dbReference>
<organism evidence="6 7">
    <name type="scientific">Novipirellula rosea</name>
    <dbReference type="NCBI Taxonomy" id="1031540"/>
    <lineage>
        <taxon>Bacteria</taxon>
        <taxon>Pseudomonadati</taxon>
        <taxon>Planctomycetota</taxon>
        <taxon>Planctomycetia</taxon>
        <taxon>Pirellulales</taxon>
        <taxon>Pirellulaceae</taxon>
        <taxon>Novipirellula</taxon>
    </lineage>
</organism>
<evidence type="ECO:0000313" key="7">
    <source>
        <dbReference type="Proteomes" id="UP001500840"/>
    </source>
</evidence>
<dbReference type="NCBIfam" id="NF003627">
    <property type="entry name" value="PRK05265.1-5"/>
    <property type="match status" value="1"/>
</dbReference>
<keyword evidence="3 4" id="KW-0664">Pyridoxine biosynthesis</keyword>
<feature type="binding site" evidence="4">
    <location>
        <position position="61"/>
    </location>
    <ligand>
        <name>1-deoxy-D-xylulose 5-phosphate</name>
        <dbReference type="ChEBI" id="CHEBI:57792"/>
    </ligand>
</feature>
<evidence type="ECO:0000256" key="3">
    <source>
        <dbReference type="ARBA" id="ARBA00023096"/>
    </source>
</evidence>
<dbReference type="PANTHER" id="PTHR30456:SF0">
    <property type="entry name" value="PYRIDOXINE 5'-PHOSPHATE SYNTHASE"/>
    <property type="match status" value="1"/>
</dbReference>
<dbReference type="PANTHER" id="PTHR30456">
    <property type="entry name" value="PYRIDOXINE 5'-PHOSPHATE SYNTHASE"/>
    <property type="match status" value="1"/>
</dbReference>